<dbReference type="AlphaFoldDB" id="A0A9X4IY83"/>
<accession>A0A9X4IY83</accession>
<name>A0A9X4IY83_9VIBR</name>
<proteinExistence type="predicted"/>
<keyword evidence="1" id="KW-0233">DNA recombination</keyword>
<evidence type="ECO:0000313" key="2">
    <source>
        <dbReference type="EMBL" id="MDE1347878.1"/>
    </source>
</evidence>
<gene>
    <name evidence="2" type="ORF">L9X51_15785</name>
</gene>
<reference evidence="2" key="1">
    <citation type="submission" date="2022-02" db="EMBL/GenBank/DDBJ databases">
        <title>Emergence and expansion in Europe of a Vibrio aestuarianus clonal complex pathogenic for oysters.</title>
        <authorList>
            <person name="Mesnil A."/>
            <person name="Travers M.-A."/>
        </authorList>
    </citation>
    <scope>NUCLEOTIDE SEQUENCE</scope>
    <source>
        <strain evidence="2">19_064_15T1</strain>
    </source>
</reference>
<dbReference type="Proteomes" id="UP001140978">
    <property type="component" value="Unassembled WGS sequence"/>
</dbReference>
<dbReference type="InterPro" id="IPR013762">
    <property type="entry name" value="Integrase-like_cat_sf"/>
</dbReference>
<dbReference type="EMBL" id="JAKNAX010000058">
    <property type="protein sequence ID" value="MDE1347878.1"/>
    <property type="molecule type" value="Genomic_DNA"/>
</dbReference>
<dbReference type="InterPro" id="IPR011010">
    <property type="entry name" value="DNA_brk_join_enz"/>
</dbReference>
<organism evidence="2 3">
    <name type="scientific">Vibrio aestuarianus</name>
    <dbReference type="NCBI Taxonomy" id="28171"/>
    <lineage>
        <taxon>Bacteria</taxon>
        <taxon>Pseudomonadati</taxon>
        <taxon>Pseudomonadota</taxon>
        <taxon>Gammaproteobacteria</taxon>
        <taxon>Vibrionales</taxon>
        <taxon>Vibrionaceae</taxon>
        <taxon>Vibrio</taxon>
    </lineage>
</organism>
<evidence type="ECO:0000256" key="1">
    <source>
        <dbReference type="ARBA" id="ARBA00023172"/>
    </source>
</evidence>
<dbReference type="SUPFAM" id="SSF56349">
    <property type="entry name" value="DNA breaking-rejoining enzymes"/>
    <property type="match status" value="1"/>
</dbReference>
<dbReference type="RefSeq" id="WP_274676258.1">
    <property type="nucleotide sequence ID" value="NZ_JAKNAX010000058.1"/>
</dbReference>
<dbReference type="Gene3D" id="1.10.443.10">
    <property type="entry name" value="Intergrase catalytic core"/>
    <property type="match status" value="1"/>
</dbReference>
<sequence>MRTKDIVQTIHAEHYANNQNLFNNIGDACWYLHDEDQQIREINFLDWKCSDDKIVWAQSFILKRADGYVNQEQKIVISNLGTWNPIINKLKDLCEYWERIHPNTPLSRWTAQDIVAYIKAAMIYIDEDGNECVKHHGQEEGHRHILYRCHQYFVDASISDGLRIEVSKQFFEGVLEQYLKKSGITLAAWLKGGSFGTIPIENGMVVLADAIELLESKSANAVRAYFKFIRSSPETSAPEILSLKDNLFPENRIPRPTPEKMKGPRKKNKAKLKAILEKELDGESTSIFTQTNLGDFVSELYEASTYILLVLSGFRISEWTTFKARDFKKLPDGTWEFCNEIHKTNHSIKSSRYLHGMTALALDTMIDCSYVDKISENAPVFLRAYRCTQLCRTGKQPKLSDVIHLGYWGGNPDATIRSAFRKFYKKSIQKHPELAQIHTETSPHQARHLWAEYCIRRFDGSVIDKITEHFRHRYSDNFIIAYYDKALRERERDDIEVAYIEEILRRIGSNDESLANFYGPAAKRARNELNKATLISPDDFEIAVAALSESIIITVDEWGYCLLRKGEEQQAKCFNKDLGTAMVEELRSFEICAGCIHSCNTQLQRDAIERSLIAHDEFITALPTELSRLADASRKHIRTGEIRLKEMDDE</sequence>
<dbReference type="GO" id="GO:0006310">
    <property type="term" value="P:DNA recombination"/>
    <property type="evidence" value="ECO:0007669"/>
    <property type="project" value="UniProtKB-KW"/>
</dbReference>
<dbReference type="GO" id="GO:0003677">
    <property type="term" value="F:DNA binding"/>
    <property type="evidence" value="ECO:0007669"/>
    <property type="project" value="InterPro"/>
</dbReference>
<evidence type="ECO:0000313" key="3">
    <source>
        <dbReference type="Proteomes" id="UP001140978"/>
    </source>
</evidence>
<protein>
    <submittedName>
        <fullName evidence="2">Uncharacterized protein</fullName>
    </submittedName>
</protein>
<comment type="caution">
    <text evidence="2">The sequence shown here is derived from an EMBL/GenBank/DDBJ whole genome shotgun (WGS) entry which is preliminary data.</text>
</comment>
<dbReference type="GO" id="GO:0015074">
    <property type="term" value="P:DNA integration"/>
    <property type="evidence" value="ECO:0007669"/>
    <property type="project" value="InterPro"/>
</dbReference>